<evidence type="ECO:0000313" key="4">
    <source>
        <dbReference type="EMBL" id="GGF03992.1"/>
    </source>
</evidence>
<dbReference type="SUPFAM" id="SSF69318">
    <property type="entry name" value="Integrin alpha N-terminal domain"/>
    <property type="match status" value="5"/>
</dbReference>
<dbReference type="PANTHER" id="PTHR46580">
    <property type="entry name" value="SENSOR KINASE-RELATED"/>
    <property type="match status" value="1"/>
</dbReference>
<proteinExistence type="predicted"/>
<keyword evidence="1 2" id="KW-0732">Signal</keyword>
<sequence>MDQTNTPGSVSAPGSGPRRLLRGGLVLALLAQAGAASAQAPTVVFLTPGRNARSAPRTTNVQATFDQALGNNASTQQALKVFSQQAGGKKAGVATVSGNTLSFNPNTDFRAGETVFTTFTSAAQNAAGVGAVPYVARFTTATTPSPGTFSGSTDLGVGPSPQHVTLGDIDGDGDLDLLTANYSATSNSPGTVSVRLNSGNGTYSGGTEVSVGIGPYQVVLGDIDSDGDLDLLTANANSGTVGNVSVRLNNGSGTFSGTTQVAVGTSPHALTLGDVDGDGDLDLLAANYTAGSSSTTSAVSVRLNNGSGAFGAGSEVSVGSRPVDLALGDADGDGDLDLFTASSNGTTVSLRLNGGSGTFSGTTEINAIGTPHALALGDIDGDEDLDLLATNTYGTAVAVRINNGLGSFSALQNASIGPGARSIALADVDGDGDLDFVTANAGANSGSALGGTTASIRLNNGSGNFSGTQNVTVGTQPTSVALGDLDNDGDLDLVTANMVSNTASVRLNQALPLPVITSISPTTAAPGATVVITGNFLPNNNLATVSSVTFNGVPAPGFVVNSATQITVTVPTGATSGPVVVTTTVGASNGVPFTVVTPLLITNLSPTRNARSAPRNTPVAITFNQALNPATNTGTVRVFSQQVGGRKAGATTVSGNTITVTPSTPFKAGETVFTSITRNLQSAAGATLLPPHVFQFTTATSPSTGTFGTAAAVSTGLSPVATATADVDADGDLDLLVANSGASTVSVRLNNGNGTYSGGREVSVAGNVLDLAVGDIDGDGDLDFVTAHVSAGTGNILSVRLNDGIGNFSLGVDASVFSTPTSIALGDIDGDADLDLLVGATIGVGTVNLLLNDGTGRFTENFSQAVTARNPTELTLGDIDGDGDLDLLALYGAGNIVNVALNNGNGSFASPQGVAVGSSPSRLVLGDVDGDNDLDIITASASTKTVGVRLNNGSGAFSNGSTLTLANSPLALRLGDVDGDSDLDLLLTSGNGTTGGVSVRLNNGTGTFSGAQEVVVGNQPVDLALGDVDGNGTLDVVTANTAANTASVSLNLNQAAPAISSLSPVRGPAGTRVVITGTNFLNASNVTFNNTPVTGIISQSATELVVLVPAGATSGPVVVTTPAGASNGVLFTITPPLLVTAVVPARNASAAPRTTPVAVTFDQALNTGSVSSQALKVFGQQSGLKAGSVAASGSTLTFTPGTRFKPGETVFATATSTVQSTTGIPAKPHVFQFTAATAAASGTFGGGSDLSVGTNPVAIATGDVDGDGDLDLAVASGYSIVNVRLNNGNGTYSGGQDVSVGQIPRDLIFGDVDNDGDLDLLVDDDQNATISVRLNNGSGFFSGSQEVPVGNSPQSQTLGDIDGDGDLDLVTANASGTASVRFNTGGIFSGTQEVSLGGAPLRVTLGDVDSDGDLDLLTANSTGVVNVRLNDGAGTFSGTTNVPVNGYAYSLATGDIDKDGDLDLVVGNFYGSDGSSATNTVSVRLNNGDGTFSGSQEVLIGAYVAKVELGDVDGDGDLDLLAANFLNTSGAVSVRTNNGTGTFTGVQEVAVLQPSGLAIGDVDGDGDLDILTSSNASSGASIRLNQAAAAPSITGISPAISPVGSTVVITGTNFLNTTSITFNGVAATSFVVNSTTQISVTVPAGATSGPVVVTTNVGVSNGFQFTVGPLLSIVTFNPARNATAAPRTTPVALTFNRELSTGAATLGALKVFGTQSGGKKAGTASVSGNTLTFTPSSGFKPGETVFSTVTTGVTSSSNQPFLAPYVFQFTAATAPASGIFGGALEASVGTNPQSVATGDVDGDGDLDILTANNLYNSPNRSTVSVRLNNGSGVYTGTQEVAVGTGPYSVKLADVDGDGDLDFVTANSSSGENNTISVRLNNGSGLFSGTQNMSVGNLPHDIALGDVDGDGDVDLLIANYVTFGPNYATNSTVSVRLNNGSGTFGATGQDVVVGPRPLHLALGDVDNDGDLDFVTANSSGTTASVRLNNGTGTFSGTQEVTVGFNPQDVVLGDVDKDGDLDLLTADYYNYNNPANNFLNSTVSVRLNNGSGVFSGTQQVSVGQGANTLALGDADGDGDLDLFATNNQTNSIGVRLNNGLGIFGGSQQVAVGINPAGISLGDVDGNGTLDLLVANYNSNSVSVRLNQAATSRVLATSTAALAEQISLYPNPAHTFVRLQLPGALSKQALRVSLINALGQTVLERQLTAAQAADGPELDLGKLATGIYTVRLRTSEGDVAKRLVVE</sequence>
<dbReference type="InterPro" id="IPR013783">
    <property type="entry name" value="Ig-like_fold"/>
</dbReference>
<dbReference type="InterPro" id="IPR026444">
    <property type="entry name" value="Secre_tail"/>
</dbReference>
<protein>
    <recommendedName>
        <fullName evidence="3">IPT/TIG domain-containing protein</fullName>
    </recommendedName>
</protein>
<dbReference type="EMBL" id="BMHT01000002">
    <property type="protein sequence ID" value="GGF03992.1"/>
    <property type="molecule type" value="Genomic_DNA"/>
</dbReference>
<accession>A0ABQ1TUI0</accession>
<dbReference type="Pfam" id="PF01839">
    <property type="entry name" value="FG-GAP"/>
    <property type="match status" value="2"/>
</dbReference>
<feature type="signal peptide" evidence="2">
    <location>
        <begin position="1"/>
        <end position="38"/>
    </location>
</feature>
<dbReference type="InterPro" id="IPR028994">
    <property type="entry name" value="Integrin_alpha_N"/>
</dbReference>
<feature type="domain" description="IPT/TIG" evidence="3">
    <location>
        <begin position="513"/>
        <end position="596"/>
    </location>
</feature>
<dbReference type="Pfam" id="PF13205">
    <property type="entry name" value="Big_5"/>
    <property type="match status" value="4"/>
</dbReference>
<dbReference type="InterPro" id="IPR014755">
    <property type="entry name" value="Cu-Rt/internalin_Ig-like"/>
</dbReference>
<dbReference type="CDD" id="cd00102">
    <property type="entry name" value="IPT"/>
    <property type="match status" value="3"/>
</dbReference>
<dbReference type="Pfam" id="PF01833">
    <property type="entry name" value="TIG"/>
    <property type="match status" value="3"/>
</dbReference>
<dbReference type="Gene3D" id="2.60.40.1220">
    <property type="match status" value="1"/>
</dbReference>
<dbReference type="SUPFAM" id="SSF81296">
    <property type="entry name" value="E set domains"/>
    <property type="match status" value="3"/>
</dbReference>
<feature type="domain" description="IPT/TIG" evidence="3">
    <location>
        <begin position="1590"/>
        <end position="1666"/>
    </location>
</feature>
<dbReference type="Gene3D" id="2.130.10.130">
    <property type="entry name" value="Integrin alpha, N-terminal"/>
    <property type="match status" value="6"/>
</dbReference>
<comment type="caution">
    <text evidence="4">The sequence shown here is derived from an EMBL/GenBank/DDBJ whole genome shotgun (WGS) entry which is preliminary data.</text>
</comment>
<dbReference type="PANTHER" id="PTHR46580:SF2">
    <property type="entry name" value="MAM DOMAIN-CONTAINING PROTEIN"/>
    <property type="match status" value="1"/>
</dbReference>
<keyword evidence="5" id="KW-1185">Reference proteome</keyword>
<dbReference type="NCBIfam" id="TIGR04183">
    <property type="entry name" value="Por_Secre_tail"/>
    <property type="match status" value="1"/>
</dbReference>
<dbReference type="RefSeq" id="WP_188812453.1">
    <property type="nucleotide sequence ID" value="NZ_BMHT01000002.1"/>
</dbReference>
<dbReference type="InterPro" id="IPR032812">
    <property type="entry name" value="SbsA_Ig"/>
</dbReference>
<dbReference type="Gene3D" id="2.60.40.10">
    <property type="entry name" value="Immunoglobulins"/>
    <property type="match status" value="3"/>
</dbReference>
<dbReference type="InterPro" id="IPR002909">
    <property type="entry name" value="IPT_dom"/>
</dbReference>
<dbReference type="Gene3D" id="2.30.30.100">
    <property type="match status" value="4"/>
</dbReference>
<dbReference type="Pfam" id="PF18962">
    <property type="entry name" value="Por_Secre_tail"/>
    <property type="match status" value="1"/>
</dbReference>
<evidence type="ECO:0000259" key="3">
    <source>
        <dbReference type="SMART" id="SM00429"/>
    </source>
</evidence>
<evidence type="ECO:0000313" key="5">
    <source>
        <dbReference type="Proteomes" id="UP000632273"/>
    </source>
</evidence>
<dbReference type="Pfam" id="PF13517">
    <property type="entry name" value="FG-GAP_3"/>
    <property type="match status" value="12"/>
</dbReference>
<feature type="chain" id="PRO_5045708493" description="IPT/TIG domain-containing protein" evidence="2">
    <location>
        <begin position="39"/>
        <end position="2243"/>
    </location>
</feature>
<gene>
    <name evidence="4" type="ORF">GCM10011383_13830</name>
</gene>
<dbReference type="Gene3D" id="2.60.40.3710">
    <property type="match status" value="1"/>
</dbReference>
<reference evidence="5" key="1">
    <citation type="journal article" date="2019" name="Int. J. Syst. Evol. Microbiol.">
        <title>The Global Catalogue of Microorganisms (GCM) 10K type strain sequencing project: providing services to taxonomists for standard genome sequencing and annotation.</title>
        <authorList>
            <consortium name="The Broad Institute Genomics Platform"/>
            <consortium name="The Broad Institute Genome Sequencing Center for Infectious Disease"/>
            <person name="Wu L."/>
            <person name="Ma J."/>
        </authorList>
    </citation>
    <scope>NUCLEOTIDE SEQUENCE [LARGE SCALE GENOMIC DNA]</scope>
    <source>
        <strain evidence="5">CGMCC 1.15197</strain>
    </source>
</reference>
<organism evidence="4 5">
    <name type="scientific">Hymenobacter cavernae</name>
    <dbReference type="NCBI Taxonomy" id="2044852"/>
    <lineage>
        <taxon>Bacteria</taxon>
        <taxon>Pseudomonadati</taxon>
        <taxon>Bacteroidota</taxon>
        <taxon>Cytophagia</taxon>
        <taxon>Cytophagales</taxon>
        <taxon>Hymenobacteraceae</taxon>
        <taxon>Hymenobacter</taxon>
    </lineage>
</organism>
<evidence type="ECO:0000256" key="1">
    <source>
        <dbReference type="ARBA" id="ARBA00022729"/>
    </source>
</evidence>
<dbReference type="InterPro" id="IPR014756">
    <property type="entry name" value="Ig_E-set"/>
</dbReference>
<dbReference type="InterPro" id="IPR013517">
    <property type="entry name" value="FG-GAP"/>
</dbReference>
<dbReference type="SMART" id="SM00429">
    <property type="entry name" value="IPT"/>
    <property type="match status" value="3"/>
</dbReference>
<feature type="domain" description="IPT/TIG" evidence="3">
    <location>
        <begin position="1056"/>
        <end position="1134"/>
    </location>
</feature>
<name>A0ABQ1TUI0_9BACT</name>
<evidence type="ECO:0000256" key="2">
    <source>
        <dbReference type="SAM" id="SignalP"/>
    </source>
</evidence>
<dbReference type="Proteomes" id="UP000632273">
    <property type="component" value="Unassembled WGS sequence"/>
</dbReference>